<comment type="function">
    <text evidence="6">Catalyzes the reduction of dTDP-6-deoxy-L-lyxo-4-hexulose to yield dTDP-L-rhamnose.</text>
</comment>
<sequence>MSDSILIFGAGGQLGQEILAQAAAQGRDVIGLARPQADICDISAVARHIAETRPRLIVNAAAYTAVDKAESEAETARLVNVFGAANVASAAAAANVPLVHLSTDYVFDGSKRGPYVESDPVASLGVYGRTKAEGEAAVRAAAPRHVILRTAWVYGRFGHNFLKTILRLAGERPELRVVADQTGCPTATQDLAAAIFAIDRAVQDGNAVEWGTYHFAGPDATSWHGFAEAIVAAQARWTGMRPPVTAISNEDYPTPARRPPNSQLDSGRFAAAFGYRAIPWRPRVAETVQALLQPVETCV</sequence>
<evidence type="ECO:0000256" key="1">
    <source>
        <dbReference type="ARBA" id="ARBA00004781"/>
    </source>
</evidence>
<dbReference type="GO" id="GO:0019305">
    <property type="term" value="P:dTDP-rhamnose biosynthetic process"/>
    <property type="evidence" value="ECO:0007669"/>
    <property type="project" value="UniProtKB-UniPathway"/>
</dbReference>
<dbReference type="Gene3D" id="3.90.25.10">
    <property type="entry name" value="UDP-galactose 4-epimerase, domain 1"/>
    <property type="match status" value="1"/>
</dbReference>
<feature type="domain" description="RmlD-like substrate binding" evidence="7">
    <location>
        <begin position="5"/>
        <end position="291"/>
    </location>
</feature>
<dbReference type="EC" id="1.1.1.133" evidence="3 6"/>
<proteinExistence type="inferred from homology"/>
<dbReference type="Gene3D" id="3.40.50.720">
    <property type="entry name" value="NAD(P)-binding Rossmann-like Domain"/>
    <property type="match status" value="1"/>
</dbReference>
<dbReference type="CDD" id="cd05254">
    <property type="entry name" value="dTDP_HR_like_SDR_e"/>
    <property type="match status" value="1"/>
</dbReference>
<dbReference type="NCBIfam" id="TIGR01214">
    <property type="entry name" value="rmlD"/>
    <property type="match status" value="1"/>
</dbReference>
<accession>A0A3D9Z4N0</accession>
<dbReference type="UniPathway" id="UPA00124"/>
<comment type="catalytic activity">
    <reaction evidence="5 6">
        <text>dTDP-beta-L-rhamnose + NADP(+) = dTDP-4-dehydro-beta-L-rhamnose + NADPH + H(+)</text>
        <dbReference type="Rhea" id="RHEA:21796"/>
        <dbReference type="ChEBI" id="CHEBI:15378"/>
        <dbReference type="ChEBI" id="CHEBI:57510"/>
        <dbReference type="ChEBI" id="CHEBI:57783"/>
        <dbReference type="ChEBI" id="CHEBI:58349"/>
        <dbReference type="ChEBI" id="CHEBI:62830"/>
        <dbReference type="EC" id="1.1.1.133"/>
    </reaction>
</comment>
<evidence type="ECO:0000256" key="2">
    <source>
        <dbReference type="ARBA" id="ARBA00010944"/>
    </source>
</evidence>
<dbReference type="EMBL" id="QUMO01000001">
    <property type="protein sequence ID" value="REF89248.1"/>
    <property type="molecule type" value="Genomic_DNA"/>
</dbReference>
<evidence type="ECO:0000256" key="5">
    <source>
        <dbReference type="ARBA" id="ARBA00048200"/>
    </source>
</evidence>
<dbReference type="OrthoDB" id="9803892at2"/>
<reference evidence="8 9" key="1">
    <citation type="submission" date="2018-08" db="EMBL/GenBank/DDBJ databases">
        <title>Genomic Encyclopedia of Type Strains, Phase IV (KMG-IV): sequencing the most valuable type-strain genomes for metagenomic binning, comparative biology and taxonomic classification.</title>
        <authorList>
            <person name="Goeker M."/>
        </authorList>
    </citation>
    <scope>NUCLEOTIDE SEQUENCE [LARGE SCALE GENOMIC DNA]</scope>
    <source>
        <strain evidence="8 9">BW863</strain>
    </source>
</reference>
<comment type="caution">
    <text evidence="8">The sequence shown here is derived from an EMBL/GenBank/DDBJ whole genome shotgun (WGS) entry which is preliminary data.</text>
</comment>
<dbReference type="RefSeq" id="WP_115835043.1">
    <property type="nucleotide sequence ID" value="NZ_CP025086.1"/>
</dbReference>
<keyword evidence="9" id="KW-1185">Reference proteome</keyword>
<dbReference type="Pfam" id="PF04321">
    <property type="entry name" value="RmlD_sub_bind"/>
    <property type="match status" value="1"/>
</dbReference>
<dbReference type="PANTHER" id="PTHR10491:SF4">
    <property type="entry name" value="METHIONINE ADENOSYLTRANSFERASE 2 SUBUNIT BETA"/>
    <property type="match status" value="1"/>
</dbReference>
<evidence type="ECO:0000256" key="3">
    <source>
        <dbReference type="ARBA" id="ARBA00012929"/>
    </source>
</evidence>
<keyword evidence="6" id="KW-0521">NADP</keyword>
<gene>
    <name evidence="8" type="ORF">DES32_0467</name>
</gene>
<dbReference type="SUPFAM" id="SSF51735">
    <property type="entry name" value="NAD(P)-binding Rossmann-fold domains"/>
    <property type="match status" value="1"/>
</dbReference>
<comment type="cofactor">
    <cofactor evidence="6">
        <name>Mg(2+)</name>
        <dbReference type="ChEBI" id="CHEBI:18420"/>
    </cofactor>
    <text evidence="6">Binds 1 Mg(2+) ion per monomer.</text>
</comment>
<protein>
    <recommendedName>
        <fullName evidence="4 6">dTDP-4-dehydrorhamnose reductase</fullName>
        <ecNumber evidence="3 6">1.1.1.133</ecNumber>
    </recommendedName>
</protein>
<dbReference type="PANTHER" id="PTHR10491">
    <property type="entry name" value="DTDP-4-DEHYDRORHAMNOSE REDUCTASE"/>
    <property type="match status" value="1"/>
</dbReference>
<evidence type="ECO:0000256" key="6">
    <source>
        <dbReference type="RuleBase" id="RU364082"/>
    </source>
</evidence>
<dbReference type="AlphaFoldDB" id="A0A3D9Z4N0"/>
<dbReference type="InterPro" id="IPR029903">
    <property type="entry name" value="RmlD-like-bd"/>
</dbReference>
<comment type="pathway">
    <text evidence="1 6">Carbohydrate biosynthesis; dTDP-L-rhamnose biosynthesis.</text>
</comment>
<name>A0A3D9Z4N0_9HYPH</name>
<dbReference type="InterPro" id="IPR005913">
    <property type="entry name" value="dTDP_dehydrorham_reduct"/>
</dbReference>
<dbReference type="InterPro" id="IPR036291">
    <property type="entry name" value="NAD(P)-bd_dom_sf"/>
</dbReference>
<dbReference type="Proteomes" id="UP000256900">
    <property type="component" value="Unassembled WGS sequence"/>
</dbReference>
<evidence type="ECO:0000313" key="9">
    <source>
        <dbReference type="Proteomes" id="UP000256900"/>
    </source>
</evidence>
<keyword evidence="6" id="KW-0560">Oxidoreductase</keyword>
<organism evidence="8 9">
    <name type="scientific">Methylovirgula ligni</name>
    <dbReference type="NCBI Taxonomy" id="569860"/>
    <lineage>
        <taxon>Bacteria</taxon>
        <taxon>Pseudomonadati</taxon>
        <taxon>Pseudomonadota</taxon>
        <taxon>Alphaproteobacteria</taxon>
        <taxon>Hyphomicrobiales</taxon>
        <taxon>Beijerinckiaceae</taxon>
        <taxon>Methylovirgula</taxon>
    </lineage>
</organism>
<evidence type="ECO:0000256" key="4">
    <source>
        <dbReference type="ARBA" id="ARBA00017099"/>
    </source>
</evidence>
<dbReference type="GO" id="GO:0008831">
    <property type="term" value="F:dTDP-4-dehydrorhamnose reductase activity"/>
    <property type="evidence" value="ECO:0007669"/>
    <property type="project" value="UniProtKB-EC"/>
</dbReference>
<comment type="similarity">
    <text evidence="2 6">Belongs to the dTDP-4-dehydrorhamnose reductase family.</text>
</comment>
<evidence type="ECO:0000259" key="7">
    <source>
        <dbReference type="Pfam" id="PF04321"/>
    </source>
</evidence>
<evidence type="ECO:0000313" key="8">
    <source>
        <dbReference type="EMBL" id="REF89248.1"/>
    </source>
</evidence>